<dbReference type="InterPro" id="IPR054846">
    <property type="entry name" value="PFKA_PPi_Ttgales"/>
</dbReference>
<dbReference type="UniPathway" id="UPA00109">
    <property type="reaction ID" value="UER00182"/>
</dbReference>
<dbReference type="OrthoDB" id="9802503at2"/>
<dbReference type="GO" id="GO:0005829">
    <property type="term" value="C:cytosol"/>
    <property type="evidence" value="ECO:0007669"/>
    <property type="project" value="TreeGrafter"/>
</dbReference>
<dbReference type="Pfam" id="PF00365">
    <property type="entry name" value="PFK"/>
    <property type="match status" value="1"/>
</dbReference>
<feature type="domain" description="Phosphofructokinase" evidence="11">
    <location>
        <begin position="15"/>
        <end position="332"/>
    </location>
</feature>
<dbReference type="GO" id="GO:0006002">
    <property type="term" value="P:fructose 6-phosphate metabolic process"/>
    <property type="evidence" value="ECO:0007669"/>
    <property type="project" value="InterPro"/>
</dbReference>
<keyword evidence="8" id="KW-0324">Glycolysis</keyword>
<evidence type="ECO:0000256" key="3">
    <source>
        <dbReference type="ARBA" id="ARBA00022490"/>
    </source>
</evidence>
<accession>A0A2Z4FRX2</accession>
<evidence type="ECO:0000256" key="8">
    <source>
        <dbReference type="ARBA" id="ARBA00023152"/>
    </source>
</evidence>
<keyword evidence="5" id="KW-0479">Metal-binding</keyword>
<dbReference type="InterPro" id="IPR035966">
    <property type="entry name" value="PKF_sf"/>
</dbReference>
<proteinExistence type="inferred from homology"/>
<dbReference type="AlphaFoldDB" id="A0A2Z4FRX2"/>
<dbReference type="Gene3D" id="3.40.50.450">
    <property type="match status" value="1"/>
</dbReference>
<keyword evidence="13" id="KW-1185">Reference proteome</keyword>
<dbReference type="Gene3D" id="3.40.50.460">
    <property type="entry name" value="Phosphofructokinase domain"/>
    <property type="match status" value="1"/>
</dbReference>
<dbReference type="GO" id="GO:0047334">
    <property type="term" value="F:diphosphate-fructose-6-phosphate 1-phosphotransferase activity"/>
    <property type="evidence" value="ECO:0007669"/>
    <property type="project" value="UniProtKB-EC"/>
</dbReference>
<evidence type="ECO:0000256" key="7">
    <source>
        <dbReference type="ARBA" id="ARBA00022842"/>
    </source>
</evidence>
<dbReference type="NCBIfam" id="NF041103">
    <property type="entry name" value="PFKA_PPi_Ttgales"/>
    <property type="match status" value="1"/>
</dbReference>
<keyword evidence="6 12" id="KW-0418">Kinase</keyword>
<evidence type="ECO:0000256" key="9">
    <source>
        <dbReference type="ARBA" id="ARBA00038478"/>
    </source>
</evidence>
<dbReference type="InterPro" id="IPR011403">
    <property type="entry name" value="PPi-PFK_TM0289"/>
</dbReference>
<dbReference type="Proteomes" id="UP000249799">
    <property type="component" value="Chromosome"/>
</dbReference>
<comment type="function">
    <text evidence="2">Catalyzes the phosphorylation of D-fructose 6-phosphate, the first committing step of glycolysis. Uses inorganic phosphate (PPi) as phosphoryl donor instead of ATP like common ATP-dependent phosphofructokinases (ATP-PFKs), which renders the reaction reversible, and can thus function both in glycolysis and gluconeogenesis. Consistently, PPi-PFK can replace the enzymes of both the forward (ATP-PFK) and reverse (fructose-bisphosphatase (FBPase)) reactions.</text>
</comment>
<dbReference type="InterPro" id="IPR022953">
    <property type="entry name" value="ATP_PFK"/>
</dbReference>
<dbReference type="SUPFAM" id="SSF53784">
    <property type="entry name" value="Phosphofructokinase"/>
    <property type="match status" value="1"/>
</dbReference>
<comment type="cofactor">
    <cofactor evidence="1">
        <name>Mg(2+)</name>
        <dbReference type="ChEBI" id="CHEBI:18420"/>
    </cofactor>
</comment>
<sequence>MKKPETNKSQSRPKRLAVLASGGPAPGINSVISAVTIEAINRGWEVLGVKDGYRGLVDDDMKQLSREDVDWIHFRGGAVLGMSRTSPVQGDNLEKIVATIKRRGIDFLVTIGGDGTAFGASFIAAETGGVLRCAHVPKTIDNDLPLPEGVPSFGYTTACHVGVGMVQNLIIDAQTTRRWHLVTTMGRQAGHLAIGIGKASGAHLTLIPEEFGIDGATVDKFVSIIEGAVIKGRAEGRHWGLAVIGEGLVGALKASELEKLPDAGRDSFGNIRLANVALGTILCDQVTRRLAERGIDVAMREIKLGYELRCADPVPFDIEYTRDLGYGAVRFLADGGTNAIVVVDHKKRTYVPFEHMRDPKTGRPRVRNVDINSENYHVARRYMQRLGRRDFADPQQLARLAAAANTTPEAFKSEFERLVCGEPMDFDGPGEKRELKLN</sequence>
<evidence type="ECO:0000313" key="12">
    <source>
        <dbReference type="EMBL" id="AWV91446.1"/>
    </source>
</evidence>
<protein>
    <submittedName>
        <fullName evidence="12">6-phosphofructokinase</fullName>
    </submittedName>
</protein>
<dbReference type="InterPro" id="IPR000023">
    <property type="entry name" value="Phosphofructokinase_dom"/>
</dbReference>
<keyword evidence="7" id="KW-0460">Magnesium</keyword>
<dbReference type="PRINTS" id="PR00476">
    <property type="entry name" value="PHFRCTKINASE"/>
</dbReference>
<gene>
    <name evidence="12" type="ORF">DN745_14400</name>
</gene>
<name>A0A2Z4FRX2_9DELT</name>
<evidence type="ECO:0000259" key="11">
    <source>
        <dbReference type="Pfam" id="PF00365"/>
    </source>
</evidence>
<dbReference type="GO" id="GO:0046872">
    <property type="term" value="F:metal ion binding"/>
    <property type="evidence" value="ECO:0007669"/>
    <property type="project" value="UniProtKB-KW"/>
</dbReference>
<dbReference type="PANTHER" id="PTHR43650">
    <property type="entry name" value="PYROPHOSPHATE--FRUCTOSE 6-PHOSPHATE 1-PHOSPHOTRANSFERASE"/>
    <property type="match status" value="1"/>
</dbReference>
<comment type="similarity">
    <text evidence="9">Belongs to the phosphofructokinase type A (PFKA) family.</text>
</comment>
<dbReference type="KEGG" id="bsed:DN745_14400"/>
<dbReference type="GO" id="GO:0003872">
    <property type="term" value="F:6-phosphofructokinase activity"/>
    <property type="evidence" value="ECO:0007669"/>
    <property type="project" value="InterPro"/>
</dbReference>
<dbReference type="GO" id="GO:0009749">
    <property type="term" value="P:response to glucose"/>
    <property type="evidence" value="ECO:0007669"/>
    <property type="project" value="TreeGrafter"/>
</dbReference>
<keyword evidence="3" id="KW-0963">Cytoplasm</keyword>
<evidence type="ECO:0000256" key="6">
    <source>
        <dbReference type="ARBA" id="ARBA00022777"/>
    </source>
</evidence>
<reference evidence="12 13" key="1">
    <citation type="submission" date="2018-06" db="EMBL/GenBank/DDBJ databases">
        <title>Lujinxingia sediminis gen. nov. sp. nov., a new facultative anaerobic member of the class Deltaproteobacteria, and proposal of Lujinxingaceae fam. nov.</title>
        <authorList>
            <person name="Guo L.-Y."/>
            <person name="Li C.-M."/>
            <person name="Wang S."/>
            <person name="Du Z.-J."/>
        </authorList>
    </citation>
    <scope>NUCLEOTIDE SEQUENCE [LARGE SCALE GENOMIC DNA]</scope>
    <source>
        <strain evidence="12 13">FA350</strain>
    </source>
</reference>
<evidence type="ECO:0000256" key="4">
    <source>
        <dbReference type="ARBA" id="ARBA00022679"/>
    </source>
</evidence>
<dbReference type="EMBL" id="CP030032">
    <property type="protein sequence ID" value="AWV91446.1"/>
    <property type="molecule type" value="Genomic_DNA"/>
</dbReference>
<keyword evidence="4" id="KW-0808">Transferase</keyword>
<evidence type="ECO:0000256" key="2">
    <source>
        <dbReference type="ARBA" id="ARBA00003138"/>
    </source>
</evidence>
<evidence type="ECO:0000313" key="13">
    <source>
        <dbReference type="Proteomes" id="UP000249799"/>
    </source>
</evidence>
<organism evidence="12 13">
    <name type="scientific">Bradymonas sediminis</name>
    <dbReference type="NCBI Taxonomy" id="1548548"/>
    <lineage>
        <taxon>Bacteria</taxon>
        <taxon>Deltaproteobacteria</taxon>
        <taxon>Bradymonadales</taxon>
        <taxon>Bradymonadaceae</taxon>
        <taxon>Bradymonas</taxon>
    </lineage>
</organism>
<evidence type="ECO:0000256" key="5">
    <source>
        <dbReference type="ARBA" id="ARBA00022723"/>
    </source>
</evidence>
<comment type="catalytic activity">
    <reaction evidence="10">
        <text>beta-D-fructose 6-phosphate + diphosphate = beta-D-fructose 1,6-bisphosphate + phosphate + H(+)</text>
        <dbReference type="Rhea" id="RHEA:13613"/>
        <dbReference type="ChEBI" id="CHEBI:15378"/>
        <dbReference type="ChEBI" id="CHEBI:32966"/>
        <dbReference type="ChEBI" id="CHEBI:33019"/>
        <dbReference type="ChEBI" id="CHEBI:43474"/>
        <dbReference type="ChEBI" id="CHEBI:57634"/>
        <dbReference type="EC" id="2.7.1.90"/>
    </reaction>
</comment>
<dbReference type="PANTHER" id="PTHR43650:SF1">
    <property type="entry name" value="PYROPHOSPHATE--FRUCTOSE 6-PHOSPHATE 1-PHOSPHOTRANSFERASE SUBUNIT BETA 2"/>
    <property type="match status" value="1"/>
</dbReference>
<dbReference type="PIRSF" id="PIRSF036482">
    <property type="entry name" value="PPi_PFK_TM0289"/>
    <property type="match status" value="1"/>
</dbReference>
<evidence type="ECO:0000256" key="1">
    <source>
        <dbReference type="ARBA" id="ARBA00001946"/>
    </source>
</evidence>
<evidence type="ECO:0000256" key="10">
    <source>
        <dbReference type="ARBA" id="ARBA00048072"/>
    </source>
</evidence>